<protein>
    <submittedName>
        <fullName evidence="1">Uncharacterized protein</fullName>
    </submittedName>
</protein>
<keyword evidence="2" id="KW-1185">Reference proteome</keyword>
<accession>A0A840WX88</accession>
<evidence type="ECO:0000313" key="1">
    <source>
        <dbReference type="EMBL" id="MBB5515790.1"/>
    </source>
</evidence>
<organism evidence="1 2">
    <name type="scientific">Rubricella aquisinus</name>
    <dbReference type="NCBI Taxonomy" id="2028108"/>
    <lineage>
        <taxon>Bacteria</taxon>
        <taxon>Pseudomonadati</taxon>
        <taxon>Pseudomonadota</taxon>
        <taxon>Alphaproteobacteria</taxon>
        <taxon>Rhodobacterales</taxon>
        <taxon>Paracoccaceae</taxon>
        <taxon>Rubricella</taxon>
    </lineage>
</organism>
<dbReference type="Proteomes" id="UP000553766">
    <property type="component" value="Unassembled WGS sequence"/>
</dbReference>
<gene>
    <name evidence="1" type="ORF">FHS89_001810</name>
</gene>
<dbReference type="RefSeq" id="WP_184010826.1">
    <property type="nucleotide sequence ID" value="NZ_JACIJS010000005.1"/>
</dbReference>
<reference evidence="1 2" key="1">
    <citation type="submission" date="2020-08" db="EMBL/GenBank/DDBJ databases">
        <title>Genomic Encyclopedia of Type Strains, Phase IV (KMG-IV): sequencing the most valuable type-strain genomes for metagenomic binning, comparative biology and taxonomic classification.</title>
        <authorList>
            <person name="Goeker M."/>
        </authorList>
    </citation>
    <scope>NUCLEOTIDE SEQUENCE [LARGE SCALE GENOMIC DNA]</scope>
    <source>
        <strain evidence="1 2">DSM 103377</strain>
    </source>
</reference>
<proteinExistence type="predicted"/>
<dbReference type="AlphaFoldDB" id="A0A840WX88"/>
<sequence>MTAITPKPLISDEMLAKWASPDFAAQCGNFDPETLSLLGTALPEISAELLKYRMRDAAREEQSRRSRAKHVEDVLRRANQIIRSRQPVRDDTLISACSDILRHSKNPGDRTAATEILISMREVAA</sequence>
<comment type="caution">
    <text evidence="1">The sequence shown here is derived from an EMBL/GenBank/DDBJ whole genome shotgun (WGS) entry which is preliminary data.</text>
</comment>
<dbReference type="EMBL" id="JACIJS010000005">
    <property type="protein sequence ID" value="MBB5515790.1"/>
    <property type="molecule type" value="Genomic_DNA"/>
</dbReference>
<evidence type="ECO:0000313" key="2">
    <source>
        <dbReference type="Proteomes" id="UP000553766"/>
    </source>
</evidence>
<name>A0A840WX88_9RHOB</name>